<dbReference type="SUPFAM" id="SSF52833">
    <property type="entry name" value="Thioredoxin-like"/>
    <property type="match status" value="1"/>
</dbReference>
<sequence length="237" mass="24600">MPRTATATTSTGAPRAGRRALGATALALAAALALSACGSSAGSGDGDGAGAAKVVQQTSNSPYKGSVLAKQFQKPDLVLDDTSGQPFDLRKQTDGHPTLLFFGYTSCPDVCPTTMGDIGVAMASLPEADRKKIDVVFVSTDPERDTPKVLRTWLDSMGKDFIGLTGDLNKVKAAAQTLGVMVEDPIVNKDGTVTSSHGAQVLAFLPPDNKAHLLYLSNSSVDTYKHDLPLLAKGVPA</sequence>
<dbReference type="PROSITE" id="PS51352">
    <property type="entry name" value="THIOREDOXIN_2"/>
    <property type="match status" value="1"/>
</dbReference>
<dbReference type="Pfam" id="PF02630">
    <property type="entry name" value="SCO1-SenC"/>
    <property type="match status" value="1"/>
</dbReference>
<protein>
    <submittedName>
        <fullName evidence="5">SCO family protein</fullName>
    </submittedName>
</protein>
<dbReference type="InterPro" id="IPR003782">
    <property type="entry name" value="SCO1/SenC"/>
</dbReference>
<evidence type="ECO:0000256" key="3">
    <source>
        <dbReference type="SAM" id="SignalP"/>
    </source>
</evidence>
<gene>
    <name evidence="5" type="ORF">GCM10010430_35470</name>
</gene>
<dbReference type="RefSeq" id="WP_344637373.1">
    <property type="nucleotide sequence ID" value="NZ_BAAATR010000014.1"/>
</dbReference>
<evidence type="ECO:0000313" key="5">
    <source>
        <dbReference type="EMBL" id="GAA2249657.1"/>
    </source>
</evidence>
<dbReference type="PANTHER" id="PTHR12151:SF25">
    <property type="entry name" value="LINALOOL DEHYDRATASE_ISOMERASE DOMAIN-CONTAINING PROTEIN"/>
    <property type="match status" value="1"/>
</dbReference>
<comment type="caution">
    <text evidence="5">The sequence shown here is derived from an EMBL/GenBank/DDBJ whole genome shotgun (WGS) entry which is preliminary data.</text>
</comment>
<keyword evidence="3" id="KW-0732">Signal</keyword>
<feature type="chain" id="PRO_5045432157" evidence="3">
    <location>
        <begin position="42"/>
        <end position="237"/>
    </location>
</feature>
<dbReference type="InterPro" id="IPR036249">
    <property type="entry name" value="Thioredoxin-like_sf"/>
</dbReference>
<proteinExistence type="inferred from homology"/>
<organism evidence="5 6">
    <name type="scientific">Kitasatospora cystarginea</name>
    <dbReference type="NCBI Taxonomy" id="58350"/>
    <lineage>
        <taxon>Bacteria</taxon>
        <taxon>Bacillati</taxon>
        <taxon>Actinomycetota</taxon>
        <taxon>Actinomycetes</taxon>
        <taxon>Kitasatosporales</taxon>
        <taxon>Streptomycetaceae</taxon>
        <taxon>Kitasatospora</taxon>
    </lineage>
</organism>
<evidence type="ECO:0000256" key="1">
    <source>
        <dbReference type="ARBA" id="ARBA00010996"/>
    </source>
</evidence>
<dbReference type="InterPro" id="IPR013766">
    <property type="entry name" value="Thioredoxin_domain"/>
</dbReference>
<feature type="domain" description="Thioredoxin" evidence="4">
    <location>
        <begin position="68"/>
        <end position="218"/>
    </location>
</feature>
<evidence type="ECO:0000259" key="4">
    <source>
        <dbReference type="PROSITE" id="PS51352"/>
    </source>
</evidence>
<evidence type="ECO:0000256" key="2">
    <source>
        <dbReference type="ARBA" id="ARBA00023008"/>
    </source>
</evidence>
<name>A0ABP5R4Q7_9ACTN</name>
<dbReference type="CDD" id="cd02968">
    <property type="entry name" value="SCO"/>
    <property type="match status" value="1"/>
</dbReference>
<dbReference type="EMBL" id="BAAATR010000014">
    <property type="protein sequence ID" value="GAA2249657.1"/>
    <property type="molecule type" value="Genomic_DNA"/>
</dbReference>
<dbReference type="Proteomes" id="UP001500305">
    <property type="component" value="Unassembled WGS sequence"/>
</dbReference>
<evidence type="ECO:0000313" key="6">
    <source>
        <dbReference type="Proteomes" id="UP001500305"/>
    </source>
</evidence>
<reference evidence="6" key="1">
    <citation type="journal article" date="2019" name="Int. J. Syst. Evol. Microbiol.">
        <title>The Global Catalogue of Microorganisms (GCM) 10K type strain sequencing project: providing services to taxonomists for standard genome sequencing and annotation.</title>
        <authorList>
            <consortium name="The Broad Institute Genomics Platform"/>
            <consortium name="The Broad Institute Genome Sequencing Center for Infectious Disease"/>
            <person name="Wu L."/>
            <person name="Ma J."/>
        </authorList>
    </citation>
    <scope>NUCLEOTIDE SEQUENCE [LARGE SCALE GENOMIC DNA]</scope>
    <source>
        <strain evidence="6">JCM 7356</strain>
    </source>
</reference>
<comment type="similarity">
    <text evidence="1">Belongs to the SCO1/2 family.</text>
</comment>
<accession>A0ABP5R4Q7</accession>
<keyword evidence="6" id="KW-1185">Reference proteome</keyword>
<dbReference type="Gene3D" id="3.40.30.10">
    <property type="entry name" value="Glutaredoxin"/>
    <property type="match status" value="1"/>
</dbReference>
<keyword evidence="2" id="KW-0186">Copper</keyword>
<feature type="signal peptide" evidence="3">
    <location>
        <begin position="1"/>
        <end position="41"/>
    </location>
</feature>
<dbReference type="PANTHER" id="PTHR12151">
    <property type="entry name" value="ELECTRON TRANSPORT PROTIN SCO1/SENC FAMILY MEMBER"/>
    <property type="match status" value="1"/>
</dbReference>